<evidence type="ECO:0000313" key="1">
    <source>
        <dbReference type="EMBL" id="AKG91695.1"/>
    </source>
</evidence>
<dbReference type="STRING" id="113653.GAH_00980"/>
<dbReference type="Proteomes" id="UP000034723">
    <property type="component" value="Chromosome"/>
</dbReference>
<dbReference type="Gene3D" id="3.60.21.10">
    <property type="match status" value="1"/>
</dbReference>
<proteinExistence type="predicted"/>
<dbReference type="PATRIC" id="fig|113653.22.peg.978"/>
<accession>A0A0F7IDW2</accession>
<reference evidence="1 2" key="1">
    <citation type="submission" date="2015-04" db="EMBL/GenBank/DDBJ databases">
        <title>The complete genome sequence of the hyperthermophilic, obligate iron-reducing archaeon Geoglobus ahangari strain 234T.</title>
        <authorList>
            <person name="Manzella M.P."/>
            <person name="Holmes D.E."/>
            <person name="Rocheleau J.M."/>
            <person name="Chung A."/>
            <person name="Reguera G."/>
            <person name="Kashefi K."/>
        </authorList>
    </citation>
    <scope>NUCLEOTIDE SEQUENCE [LARGE SCALE GENOMIC DNA]</scope>
    <source>
        <strain evidence="1 2">234</strain>
    </source>
</reference>
<dbReference type="HOGENOM" id="CLU_1105255_0_0_2"/>
<name>A0A0F7IDW2_9EURY</name>
<dbReference type="EMBL" id="CP011267">
    <property type="protein sequence ID" value="AKG91695.1"/>
    <property type="molecule type" value="Genomic_DNA"/>
</dbReference>
<dbReference type="InParanoid" id="A0A0F7IDW2"/>
<dbReference type="KEGG" id="gah:GAH_00980"/>
<keyword evidence="2" id="KW-1185">Reference proteome</keyword>
<dbReference type="InterPro" id="IPR029052">
    <property type="entry name" value="Metallo-depent_PP-like"/>
</dbReference>
<dbReference type="OrthoDB" id="84592at2157"/>
<dbReference type="RefSeq" id="WP_048095017.1">
    <property type="nucleotide sequence ID" value="NZ_CP011267.1"/>
</dbReference>
<sequence>MIAIVSNVHSNLPALAEFLSRVERLKEEGKEVERIYIISAIGLMPYPSETVRLLSERPEGYIRVISGKYDRLIARWGEMDEKEKEEAVGRELAEVLDVYWDMLGHDGRKWLRTEPESFLTDKFDSNEFYFTYGLIDSPDDMPAENETPSYYESRFAELKKYEVISVAGRRHYAVNTKIGKIVCPGTLGVGKSPAFALVDTSTLAVSFESFSYNIKEVEDRINELEVSRAAKDLLREILYRKKAIP</sequence>
<dbReference type="SUPFAM" id="SSF56300">
    <property type="entry name" value="Metallo-dependent phosphatases"/>
    <property type="match status" value="1"/>
</dbReference>
<evidence type="ECO:0000313" key="2">
    <source>
        <dbReference type="Proteomes" id="UP000034723"/>
    </source>
</evidence>
<dbReference type="AlphaFoldDB" id="A0A0F7IDW2"/>
<protein>
    <submittedName>
        <fullName evidence="1">Calcineurin-like phosphoesterase superfamily domain</fullName>
    </submittedName>
</protein>
<organism evidence="1 2">
    <name type="scientific">Geoglobus ahangari</name>
    <dbReference type="NCBI Taxonomy" id="113653"/>
    <lineage>
        <taxon>Archaea</taxon>
        <taxon>Methanobacteriati</taxon>
        <taxon>Methanobacteriota</taxon>
        <taxon>Archaeoglobi</taxon>
        <taxon>Archaeoglobales</taxon>
        <taxon>Archaeoglobaceae</taxon>
        <taxon>Geoglobus</taxon>
    </lineage>
</organism>
<gene>
    <name evidence="1" type="ORF">GAH_00980</name>
</gene>
<dbReference type="GeneID" id="24803557"/>